<evidence type="ECO:0000313" key="2">
    <source>
        <dbReference type="Proteomes" id="UP000376575"/>
    </source>
</evidence>
<accession>A0A5J4F7G3</accession>
<name>A0A5J4F7G3_MICAE</name>
<dbReference type="RefSeq" id="WP_151695593.1">
    <property type="nucleotide sequence ID" value="NZ_BJKP01000010.1"/>
</dbReference>
<comment type="caution">
    <text evidence="1">The sequence shown here is derived from an EMBL/GenBank/DDBJ whole genome shotgun (WGS) entry which is preliminary data.</text>
</comment>
<dbReference type="Proteomes" id="UP000376575">
    <property type="component" value="Unassembled WGS sequence"/>
</dbReference>
<reference evidence="1 2" key="1">
    <citation type="journal article" date="2019" name="FEMS Microbiol. Lett.">
        <title>A novel salt-tolerant genotype illuminates the sucrose gene evolution in freshwater bloom-forming cyanobacterium Microcystis aeruginosa.</title>
        <authorList>
            <person name="Tanabe Y."/>
            <person name="Yamaguchi H."/>
            <person name="Sano T."/>
            <person name="Kawachi M."/>
        </authorList>
    </citation>
    <scope>NUCLEOTIDE SEQUENCE [LARGE SCALE GENOMIC DNA]</scope>
    <source>
        <strain evidence="1 2">NIES-4325</strain>
    </source>
</reference>
<organism evidence="1 2">
    <name type="scientific">Microcystis aeruginosa NIES-4325</name>
    <dbReference type="NCBI Taxonomy" id="2569534"/>
    <lineage>
        <taxon>Bacteria</taxon>
        <taxon>Bacillati</taxon>
        <taxon>Cyanobacteriota</taxon>
        <taxon>Cyanophyceae</taxon>
        <taxon>Oscillatoriophycideae</taxon>
        <taxon>Chroococcales</taxon>
        <taxon>Microcystaceae</taxon>
        <taxon>Microcystis</taxon>
    </lineage>
</organism>
<dbReference type="EMBL" id="BJKP01000010">
    <property type="protein sequence ID" value="GEA26889.1"/>
    <property type="molecule type" value="Genomic_DNA"/>
</dbReference>
<gene>
    <name evidence="1" type="ORF">MiAbW_01449</name>
</gene>
<proteinExistence type="predicted"/>
<dbReference type="AlphaFoldDB" id="A0A5J4F7G3"/>
<evidence type="ECO:0000313" key="1">
    <source>
        <dbReference type="EMBL" id="GEA26889.1"/>
    </source>
</evidence>
<sequence>MKWPKWKFNRIETVILRILGVGLFGAAAYGVNLGYQTFWVNRDIICFVKEDVTAHKLFEEIEDKWRNELKLADSTSRMSLPPRIAALQEIRRELTDQEWPDCAAKAKESLTESMDSMIDGFIAFLDSDNSDTFVSFYIEEGKKHMTMFH</sequence>
<protein>
    <submittedName>
        <fullName evidence="1">Uncharacterized protein</fullName>
    </submittedName>
</protein>